<sequence length="356" mass="41440">YIDIYTIDDYFYVTQDGEFRVDTQHESILKYCNYKNTSGTYKCNDYIEMTSCSVIYLLKTLKEKCKLEDDKLAEYVILWLSYKLNRHSPCSATNLNDFYTNHIEKNEYYNKKIKDDDTTTYKDIIDKKKDLMDIKEISKFSSLFSILSYLYYLFHGECLDCEKNWELATNFAEIFEDLIKDPNNIKGSLYTQILSTLSDDYNNLINKYGNKCSISQSISQLTPQNKPVESSLQTSEGTSSSSSILNTSIPGLSIFAIPKKIKDDDTTTYKDIIDKKKDLMDIKEISKFSSLFSILSYLYYLFHGECLDCEKNWELATNFAEIFEDLIKDPNNIKGSLYTQILSTLSDDYNNLINKY</sequence>
<feature type="non-terminal residue" evidence="1">
    <location>
        <position position="356"/>
    </location>
</feature>
<dbReference type="Proteomes" id="UP000195879">
    <property type="component" value="Unassembled WGS sequence"/>
</dbReference>
<feature type="non-terminal residue" evidence="1">
    <location>
        <position position="1"/>
    </location>
</feature>
<protein>
    <submittedName>
        <fullName evidence="1">Plasmodium variant antigen protein Cir/Yir/Bir, putative</fullName>
    </submittedName>
</protein>
<dbReference type="NCBIfam" id="TIGR01590">
    <property type="entry name" value="yir-bir-cir_Pla"/>
    <property type="match status" value="1"/>
</dbReference>
<proteinExistence type="predicted"/>
<dbReference type="Pfam" id="PF06022">
    <property type="entry name" value="Cir_Bir_Yir"/>
    <property type="match status" value="2"/>
</dbReference>
<dbReference type="AlphaFoldDB" id="A0A1D3L9Z1"/>
<dbReference type="EMBL" id="FMIO01000381">
    <property type="protein sequence ID" value="SCL92475.1"/>
    <property type="molecule type" value="Genomic_DNA"/>
</dbReference>
<dbReference type="InterPro" id="IPR006477">
    <property type="entry name" value="Yir_bir_cir"/>
</dbReference>
<evidence type="ECO:0000313" key="2">
    <source>
        <dbReference type="Proteomes" id="UP000195879"/>
    </source>
</evidence>
<gene>
    <name evidence="1" type="ORF">PCHDK_000529500</name>
</gene>
<reference evidence="1 2" key="1">
    <citation type="submission" date="2016-08" db="EMBL/GenBank/DDBJ databases">
        <authorList>
            <consortium name="Pathogen Informatics"/>
        </authorList>
    </citation>
    <scope>NUCLEOTIDE SEQUENCE [LARGE SCALE GENOMIC DNA]</scope>
    <source>
        <strain evidence="1 2">DK</strain>
    </source>
</reference>
<evidence type="ECO:0000313" key="1">
    <source>
        <dbReference type="EMBL" id="SCL92475.1"/>
    </source>
</evidence>
<organism evidence="1 2">
    <name type="scientific">Plasmodium chabaudi adami</name>
    <dbReference type="NCBI Taxonomy" id="5826"/>
    <lineage>
        <taxon>Eukaryota</taxon>
        <taxon>Sar</taxon>
        <taxon>Alveolata</taxon>
        <taxon>Apicomplexa</taxon>
        <taxon>Aconoidasida</taxon>
        <taxon>Haemosporida</taxon>
        <taxon>Plasmodiidae</taxon>
        <taxon>Plasmodium</taxon>
        <taxon>Plasmodium (Vinckeia)</taxon>
    </lineage>
</organism>
<accession>A0A1D3L9Z1</accession>
<name>A0A1D3L9Z1_PLACE</name>